<dbReference type="RefSeq" id="WP_182298571.1">
    <property type="nucleotide sequence ID" value="NZ_CP041969.1"/>
</dbReference>
<dbReference type="KEGG" id="cchl:FPL14_15935"/>
<dbReference type="SUPFAM" id="SSF51735">
    <property type="entry name" value="NAD(P)-binding Rossmann-fold domains"/>
    <property type="match status" value="1"/>
</dbReference>
<dbReference type="InterPro" id="IPR003462">
    <property type="entry name" value="ODC_Mu_crystall"/>
</dbReference>
<sequence>MRYLNDRHIRRIGIDWPALVQRIESTLLLMDTPEVVQPLKPYLRFRHPGNRIIAMPSFVGGEAEISGIKWIAGFPDNVAQGKPRAHSTIILNDPADGVPVAIINGGLLSQLRTAAVSAVMLRHYFALERRRGYRIGVIGWGPIGQRHLEMVMAMFGDRVERVSLHDLRGVDPETLGPDLLPKAYIASSWQEAYRQSDIVLTCTSSTRRYIDEPPLPGSLLLNISLREYTPNSVSSVKAVVVDNWQEVCRENTDIEQLHLMNGLTEQDTVTLQDVVYRGALREWAPQEPIFFNPMGMAAFDMTLSAYYWREAERLGVGILLED</sequence>
<dbReference type="InterPro" id="IPR036291">
    <property type="entry name" value="NAD(P)-bd_dom_sf"/>
</dbReference>
<evidence type="ECO:0000313" key="2">
    <source>
        <dbReference type="Proteomes" id="UP000515679"/>
    </source>
</evidence>
<dbReference type="Gene3D" id="3.40.50.720">
    <property type="entry name" value="NAD(P)-binding Rossmann-like Domain"/>
    <property type="match status" value="1"/>
</dbReference>
<evidence type="ECO:0000313" key="1">
    <source>
        <dbReference type="EMBL" id="QMV42523.1"/>
    </source>
</evidence>
<dbReference type="AlphaFoldDB" id="A0A7G5BZY9"/>
<dbReference type="Gene3D" id="3.30.1780.10">
    <property type="entry name" value="ornithine cyclodeaminase, domain 1"/>
    <property type="match status" value="1"/>
</dbReference>
<dbReference type="PANTHER" id="PTHR13812">
    <property type="entry name" value="KETIMINE REDUCTASE MU-CRYSTALLIN"/>
    <property type="match status" value="1"/>
</dbReference>
<dbReference type="InterPro" id="IPR023401">
    <property type="entry name" value="ODC_N"/>
</dbReference>
<accession>A0A7G5BZY9</accession>
<proteinExistence type="predicted"/>
<dbReference type="EMBL" id="CP041969">
    <property type="protein sequence ID" value="QMV42523.1"/>
    <property type="molecule type" value="Genomic_DNA"/>
</dbReference>
<dbReference type="GO" id="GO:0005737">
    <property type="term" value="C:cytoplasm"/>
    <property type="evidence" value="ECO:0007669"/>
    <property type="project" value="TreeGrafter"/>
</dbReference>
<dbReference type="Proteomes" id="UP000515679">
    <property type="component" value="Chromosome"/>
</dbReference>
<dbReference type="PIRSF" id="PIRSF001439">
    <property type="entry name" value="CryM"/>
    <property type="match status" value="1"/>
</dbReference>
<reference evidence="1 2" key="1">
    <citation type="submission" date="2019-07" db="EMBL/GenBank/DDBJ databases">
        <authorList>
            <person name="Kim J.K."/>
            <person name="Cheong H.-M."/>
            <person name="Choi Y."/>
            <person name="Hwang K.J."/>
            <person name="Lee S."/>
            <person name="Choi C."/>
        </authorList>
    </citation>
    <scope>NUCLEOTIDE SEQUENCE [LARGE SCALE GENOMIC DNA]</scope>
    <source>
        <strain evidence="1 2">KS 22</strain>
    </source>
</reference>
<protein>
    <submittedName>
        <fullName evidence="1">2,3-diaminopropionate biosynthesis protein SbnB</fullName>
    </submittedName>
</protein>
<gene>
    <name evidence="1" type="ORF">FPL14_15935</name>
</gene>
<keyword evidence="2" id="KW-1185">Reference proteome</keyword>
<organism evidence="1 2">
    <name type="scientific">Cohnella cholangitidis</name>
    <dbReference type="NCBI Taxonomy" id="2598458"/>
    <lineage>
        <taxon>Bacteria</taxon>
        <taxon>Bacillati</taxon>
        <taxon>Bacillota</taxon>
        <taxon>Bacilli</taxon>
        <taxon>Bacillales</taxon>
        <taxon>Paenibacillaceae</taxon>
        <taxon>Cohnella</taxon>
    </lineage>
</organism>
<dbReference type="Pfam" id="PF02423">
    <property type="entry name" value="OCD_Mu_crystall"/>
    <property type="match status" value="1"/>
</dbReference>
<dbReference type="PANTHER" id="PTHR13812:SF19">
    <property type="entry name" value="KETIMINE REDUCTASE MU-CRYSTALLIN"/>
    <property type="match status" value="1"/>
</dbReference>
<name>A0A7G5BZY9_9BACL</name>